<sequence length="248" mass="28537">MNLFTHFLNVLGNGAVAYITARQIRDTLTRPNLLAGFQLAESGAVPFLEKLRDRARDEGDEWLAEKLDRHASDEKRHGMIFARGLKQMGKQVIDFKDLPKDDSKQRRSPFFDAYFQGYTAEDLKAENIDWIVFMGSTYILELDACKDFDRMARALPIDLPRERALREAILSVSRDESRHAAYLHEALRRRLPEHQVETIIEEWRERKIKAMFAMVGNFIEKGGKTTSIVKDGAPTEMEAEFELEPAMS</sequence>
<dbReference type="RefSeq" id="WP_332863817.1">
    <property type="nucleotide sequence ID" value="NZ_JBAFSM010000005.1"/>
</dbReference>
<keyword evidence="2" id="KW-1185">Reference proteome</keyword>
<dbReference type="GO" id="GO:0016491">
    <property type="term" value="F:oxidoreductase activity"/>
    <property type="evidence" value="ECO:0007669"/>
    <property type="project" value="InterPro"/>
</dbReference>
<dbReference type="Gene3D" id="1.10.620.20">
    <property type="entry name" value="Ribonucleotide Reductase, subunit A"/>
    <property type="match status" value="1"/>
</dbReference>
<accession>A0AAW9QQ72</accession>
<evidence type="ECO:0000313" key="2">
    <source>
        <dbReference type="Proteomes" id="UP001328733"/>
    </source>
</evidence>
<dbReference type="SUPFAM" id="SSF47240">
    <property type="entry name" value="Ferritin-like"/>
    <property type="match status" value="1"/>
</dbReference>
<dbReference type="InterPro" id="IPR012348">
    <property type="entry name" value="RNR-like"/>
</dbReference>
<proteinExistence type="predicted"/>
<evidence type="ECO:0000313" key="1">
    <source>
        <dbReference type="EMBL" id="MEG3436362.1"/>
    </source>
</evidence>
<dbReference type="EMBL" id="JBAFSM010000005">
    <property type="protein sequence ID" value="MEG3436362.1"/>
    <property type="molecule type" value="Genomic_DNA"/>
</dbReference>
<reference evidence="1 2" key="1">
    <citation type="submission" date="2024-01" db="EMBL/GenBank/DDBJ databases">
        <title>Genomic insights into the taxonomy and metabolism of the cyanobacterium Pannus brasiliensis CCIBt3594.</title>
        <authorList>
            <person name="Machado M."/>
            <person name="Botero N.B."/>
            <person name="Andreote A.P.D."/>
            <person name="Feitosa A.M.T."/>
            <person name="Popin R."/>
            <person name="Sivonen K."/>
            <person name="Fiore M.F."/>
        </authorList>
    </citation>
    <scope>NUCLEOTIDE SEQUENCE [LARGE SCALE GENOMIC DNA]</scope>
    <source>
        <strain evidence="1 2">CCIBt3594</strain>
    </source>
</reference>
<dbReference type="InterPro" id="IPR009078">
    <property type="entry name" value="Ferritin-like_SF"/>
</dbReference>
<comment type="caution">
    <text evidence="1">The sequence shown here is derived from an EMBL/GenBank/DDBJ whole genome shotgun (WGS) entry which is preliminary data.</text>
</comment>
<protein>
    <submittedName>
        <fullName evidence="1">Ferritin-like domain-containing protein</fullName>
    </submittedName>
</protein>
<gene>
    <name evidence="1" type="ORF">V0288_04450</name>
</gene>
<dbReference type="Proteomes" id="UP001328733">
    <property type="component" value="Unassembled WGS sequence"/>
</dbReference>
<dbReference type="AlphaFoldDB" id="A0AAW9QQ72"/>
<name>A0AAW9QQ72_9CHRO</name>
<organism evidence="1 2">
    <name type="scientific">Pannus brasiliensis CCIBt3594</name>
    <dbReference type="NCBI Taxonomy" id="1427578"/>
    <lineage>
        <taxon>Bacteria</taxon>
        <taxon>Bacillati</taxon>
        <taxon>Cyanobacteriota</taxon>
        <taxon>Cyanophyceae</taxon>
        <taxon>Oscillatoriophycideae</taxon>
        <taxon>Chroococcales</taxon>
        <taxon>Microcystaceae</taxon>
        <taxon>Pannus</taxon>
    </lineage>
</organism>